<sequence>MGSVFERMEESLKEARGEILDNIAHEAGEKMDSKLSSMTETLNNSGYSLLCVDGGVSAEELLFRLRISHSNDTLITTSRSTSKRTTKNAGTLI</sequence>
<feature type="non-terminal residue" evidence="1">
    <location>
        <position position="93"/>
    </location>
</feature>
<protein>
    <recommendedName>
        <fullName evidence="3">BLOC-1-related complex subunit 7</fullName>
    </recommendedName>
</protein>
<organism evidence="1 2">
    <name type="scientific">Pristionchus fissidentatus</name>
    <dbReference type="NCBI Taxonomy" id="1538716"/>
    <lineage>
        <taxon>Eukaryota</taxon>
        <taxon>Metazoa</taxon>
        <taxon>Ecdysozoa</taxon>
        <taxon>Nematoda</taxon>
        <taxon>Chromadorea</taxon>
        <taxon>Rhabditida</taxon>
        <taxon>Rhabditina</taxon>
        <taxon>Diplogasteromorpha</taxon>
        <taxon>Diplogasteroidea</taxon>
        <taxon>Neodiplogasteridae</taxon>
        <taxon>Pristionchus</taxon>
    </lineage>
</organism>
<evidence type="ECO:0008006" key="3">
    <source>
        <dbReference type="Google" id="ProtNLM"/>
    </source>
</evidence>
<name>A0AAV5WX55_9BILA</name>
<dbReference type="EMBL" id="BTSY01000006">
    <property type="protein sequence ID" value="GMT34179.1"/>
    <property type="molecule type" value="Genomic_DNA"/>
</dbReference>
<gene>
    <name evidence="1" type="ORF">PFISCL1PPCAC_25476</name>
</gene>
<dbReference type="Proteomes" id="UP001432322">
    <property type="component" value="Unassembled WGS sequence"/>
</dbReference>
<keyword evidence="2" id="KW-1185">Reference proteome</keyword>
<dbReference type="AlphaFoldDB" id="A0AAV5WX55"/>
<proteinExistence type="predicted"/>
<evidence type="ECO:0000313" key="2">
    <source>
        <dbReference type="Proteomes" id="UP001432322"/>
    </source>
</evidence>
<evidence type="ECO:0000313" key="1">
    <source>
        <dbReference type="EMBL" id="GMT34179.1"/>
    </source>
</evidence>
<comment type="caution">
    <text evidence="1">The sequence shown here is derived from an EMBL/GenBank/DDBJ whole genome shotgun (WGS) entry which is preliminary data.</text>
</comment>
<reference evidence="1" key="1">
    <citation type="submission" date="2023-10" db="EMBL/GenBank/DDBJ databases">
        <title>Genome assembly of Pristionchus species.</title>
        <authorList>
            <person name="Yoshida K."/>
            <person name="Sommer R.J."/>
        </authorList>
    </citation>
    <scope>NUCLEOTIDE SEQUENCE</scope>
    <source>
        <strain evidence="1">RS5133</strain>
    </source>
</reference>
<accession>A0AAV5WX55</accession>